<sequence>MCMFRSQWRLPGDDCTPSTRFGEVVFPRLRRFPTTRQRIARRCSTRFSQCTFHSNFKTYSYSIHMRGSFCFHHILYVCSSPLFAQSHVLQHRHRLGVGVETF</sequence>
<name>A0A0D2KLB4_HYPSF</name>
<dbReference type="Proteomes" id="UP000054270">
    <property type="component" value="Unassembled WGS sequence"/>
</dbReference>
<protein>
    <submittedName>
        <fullName evidence="1">Uncharacterized protein</fullName>
    </submittedName>
</protein>
<evidence type="ECO:0000313" key="2">
    <source>
        <dbReference type="Proteomes" id="UP000054270"/>
    </source>
</evidence>
<organism evidence="1 2">
    <name type="scientific">Hypholoma sublateritium (strain FD-334 SS-4)</name>
    <dbReference type="NCBI Taxonomy" id="945553"/>
    <lineage>
        <taxon>Eukaryota</taxon>
        <taxon>Fungi</taxon>
        <taxon>Dikarya</taxon>
        <taxon>Basidiomycota</taxon>
        <taxon>Agaricomycotina</taxon>
        <taxon>Agaricomycetes</taxon>
        <taxon>Agaricomycetidae</taxon>
        <taxon>Agaricales</taxon>
        <taxon>Agaricineae</taxon>
        <taxon>Strophariaceae</taxon>
        <taxon>Hypholoma</taxon>
    </lineage>
</organism>
<dbReference type="AlphaFoldDB" id="A0A0D2KLB4"/>
<proteinExistence type="predicted"/>
<dbReference type="EMBL" id="KN817645">
    <property type="protein sequence ID" value="KJA15412.1"/>
    <property type="molecule type" value="Genomic_DNA"/>
</dbReference>
<accession>A0A0D2KLB4</accession>
<gene>
    <name evidence="1" type="ORF">HYPSUDRAFT_371713</name>
</gene>
<reference evidence="2" key="1">
    <citation type="submission" date="2014-04" db="EMBL/GenBank/DDBJ databases">
        <title>Evolutionary Origins and Diversification of the Mycorrhizal Mutualists.</title>
        <authorList>
            <consortium name="DOE Joint Genome Institute"/>
            <consortium name="Mycorrhizal Genomics Consortium"/>
            <person name="Kohler A."/>
            <person name="Kuo A."/>
            <person name="Nagy L.G."/>
            <person name="Floudas D."/>
            <person name="Copeland A."/>
            <person name="Barry K.W."/>
            <person name="Cichocki N."/>
            <person name="Veneault-Fourrey C."/>
            <person name="LaButti K."/>
            <person name="Lindquist E.A."/>
            <person name="Lipzen A."/>
            <person name="Lundell T."/>
            <person name="Morin E."/>
            <person name="Murat C."/>
            <person name="Riley R."/>
            <person name="Ohm R."/>
            <person name="Sun H."/>
            <person name="Tunlid A."/>
            <person name="Henrissat B."/>
            <person name="Grigoriev I.V."/>
            <person name="Hibbett D.S."/>
            <person name="Martin F."/>
        </authorList>
    </citation>
    <scope>NUCLEOTIDE SEQUENCE [LARGE SCALE GENOMIC DNA]</scope>
    <source>
        <strain evidence="2">FD-334 SS-4</strain>
    </source>
</reference>
<evidence type="ECO:0000313" key="1">
    <source>
        <dbReference type="EMBL" id="KJA15412.1"/>
    </source>
</evidence>
<keyword evidence="2" id="KW-1185">Reference proteome</keyword>